<gene>
    <name evidence="2" type="ORF">WMO62_08020</name>
</gene>
<sequence>MKKTGIFIVAGIFVGWLLLSLAYLVPTGRIRTHIKESLPLLESEGENPYLIEEYKGSSLDNYTDEIMLGTACFQSERPFYKAALMAERENTDEEEPLQWLKCDLLNEGEGYTVSYSRYWHGYLIFLKPLLYFLNYSQIRKLNSVVFGLTLLLLAIAFAKRKMWFGIYAEILTLLTLFPGSIPFSLQFSACFYIAAFAELGLLWKYEKLEEKGWLGFYFCGIGMMTSYLDFLTYPVVTIGIPVIVFVVLCPKKWFDCIKEVIIYGISWACGYVGMWIGKWVLGTLVVGENLFADAVGSVKLRTSGSTDYMDLSIVDVVGRNMDVLNNAYGKMITIAGLVVVAIALVVTVVLRKTIDYKKVSLLIMLSLLPMVWYCGTANHSYIHYWYTFRDLSVTVFAVTMIPEMLVQSMRAEKKE</sequence>
<accession>A0ABV1I1E8</accession>
<name>A0ABV1I1E8_9FIRM</name>
<feature type="transmembrane region" description="Helical" evidence="1">
    <location>
        <begin position="141"/>
        <end position="158"/>
    </location>
</feature>
<dbReference type="Proteomes" id="UP001470288">
    <property type="component" value="Unassembled WGS sequence"/>
</dbReference>
<reference evidence="2 3" key="1">
    <citation type="submission" date="2024-03" db="EMBL/GenBank/DDBJ databases">
        <title>Human intestinal bacterial collection.</title>
        <authorList>
            <person name="Pauvert C."/>
            <person name="Hitch T.C.A."/>
            <person name="Clavel T."/>
        </authorList>
    </citation>
    <scope>NUCLEOTIDE SEQUENCE [LARGE SCALE GENOMIC DNA]</scope>
    <source>
        <strain evidence="2 3">CLA-AA-H78B</strain>
    </source>
</reference>
<feature type="transmembrane region" description="Helical" evidence="1">
    <location>
        <begin position="260"/>
        <end position="281"/>
    </location>
</feature>
<keyword evidence="1" id="KW-0472">Membrane</keyword>
<evidence type="ECO:0000256" key="1">
    <source>
        <dbReference type="SAM" id="Phobius"/>
    </source>
</evidence>
<evidence type="ECO:0008006" key="4">
    <source>
        <dbReference type="Google" id="ProtNLM"/>
    </source>
</evidence>
<feature type="transmembrane region" description="Helical" evidence="1">
    <location>
        <begin position="362"/>
        <end position="382"/>
    </location>
</feature>
<keyword evidence="3" id="KW-1185">Reference proteome</keyword>
<feature type="transmembrane region" description="Helical" evidence="1">
    <location>
        <begin position="215"/>
        <end position="248"/>
    </location>
</feature>
<keyword evidence="1" id="KW-0812">Transmembrane</keyword>
<dbReference type="EMBL" id="JBBMFC010000012">
    <property type="protein sequence ID" value="MEQ2578786.1"/>
    <property type="molecule type" value="Genomic_DNA"/>
</dbReference>
<feature type="transmembrane region" description="Helical" evidence="1">
    <location>
        <begin position="331"/>
        <end position="350"/>
    </location>
</feature>
<dbReference type="RefSeq" id="WP_349144351.1">
    <property type="nucleotide sequence ID" value="NZ_JBBMFC010000012.1"/>
</dbReference>
<keyword evidence="1" id="KW-1133">Transmembrane helix</keyword>
<protein>
    <recommendedName>
        <fullName evidence="4">Glycosyltransferase RgtA/B/C/D-like domain-containing protein</fullName>
    </recommendedName>
</protein>
<comment type="caution">
    <text evidence="2">The sequence shown here is derived from an EMBL/GenBank/DDBJ whole genome shotgun (WGS) entry which is preliminary data.</text>
</comment>
<feature type="transmembrane region" description="Helical" evidence="1">
    <location>
        <begin position="6"/>
        <end position="25"/>
    </location>
</feature>
<organism evidence="2 3">
    <name type="scientific">Hominiventricola aquisgranensis</name>
    <dbReference type="NCBI Taxonomy" id="3133164"/>
    <lineage>
        <taxon>Bacteria</taxon>
        <taxon>Bacillati</taxon>
        <taxon>Bacillota</taxon>
        <taxon>Clostridia</taxon>
        <taxon>Lachnospirales</taxon>
        <taxon>Lachnospiraceae</taxon>
        <taxon>Hominiventricola</taxon>
    </lineage>
</organism>
<evidence type="ECO:0000313" key="2">
    <source>
        <dbReference type="EMBL" id="MEQ2578786.1"/>
    </source>
</evidence>
<feature type="transmembrane region" description="Helical" evidence="1">
    <location>
        <begin position="170"/>
        <end position="195"/>
    </location>
</feature>
<proteinExistence type="predicted"/>
<evidence type="ECO:0000313" key="3">
    <source>
        <dbReference type="Proteomes" id="UP001470288"/>
    </source>
</evidence>